<evidence type="ECO:0000313" key="2">
    <source>
        <dbReference type="EMBL" id="MPC81368.1"/>
    </source>
</evidence>
<protein>
    <submittedName>
        <fullName evidence="2">Uncharacterized protein</fullName>
    </submittedName>
</protein>
<keyword evidence="3" id="KW-1185">Reference proteome</keyword>
<comment type="caution">
    <text evidence="2">The sequence shown here is derived from an EMBL/GenBank/DDBJ whole genome shotgun (WGS) entry which is preliminary data.</text>
</comment>
<name>A0A5B7IKU2_PORTR</name>
<reference evidence="2 3" key="1">
    <citation type="submission" date="2019-05" db="EMBL/GenBank/DDBJ databases">
        <title>Another draft genome of Portunus trituberculatus and its Hox gene families provides insights of decapod evolution.</title>
        <authorList>
            <person name="Jeong J.-H."/>
            <person name="Song I."/>
            <person name="Kim S."/>
            <person name="Choi T."/>
            <person name="Kim D."/>
            <person name="Ryu S."/>
            <person name="Kim W."/>
        </authorList>
    </citation>
    <scope>NUCLEOTIDE SEQUENCE [LARGE SCALE GENOMIC DNA]</scope>
    <source>
        <tissue evidence="2">Muscle</tissue>
    </source>
</reference>
<evidence type="ECO:0000256" key="1">
    <source>
        <dbReference type="SAM" id="MobiDB-lite"/>
    </source>
</evidence>
<feature type="compositionally biased region" description="Basic and acidic residues" evidence="1">
    <location>
        <begin position="35"/>
        <end position="54"/>
    </location>
</feature>
<evidence type="ECO:0000313" key="3">
    <source>
        <dbReference type="Proteomes" id="UP000324222"/>
    </source>
</evidence>
<accession>A0A5B7IKU2</accession>
<dbReference type="Proteomes" id="UP000324222">
    <property type="component" value="Unassembled WGS sequence"/>
</dbReference>
<organism evidence="2 3">
    <name type="scientific">Portunus trituberculatus</name>
    <name type="common">Swimming crab</name>
    <name type="synonym">Neptunus trituberculatus</name>
    <dbReference type="NCBI Taxonomy" id="210409"/>
    <lineage>
        <taxon>Eukaryota</taxon>
        <taxon>Metazoa</taxon>
        <taxon>Ecdysozoa</taxon>
        <taxon>Arthropoda</taxon>
        <taxon>Crustacea</taxon>
        <taxon>Multicrustacea</taxon>
        <taxon>Malacostraca</taxon>
        <taxon>Eumalacostraca</taxon>
        <taxon>Eucarida</taxon>
        <taxon>Decapoda</taxon>
        <taxon>Pleocyemata</taxon>
        <taxon>Brachyura</taxon>
        <taxon>Eubrachyura</taxon>
        <taxon>Portunoidea</taxon>
        <taxon>Portunidae</taxon>
        <taxon>Portuninae</taxon>
        <taxon>Portunus</taxon>
    </lineage>
</organism>
<dbReference type="AlphaFoldDB" id="A0A5B7IKU2"/>
<sequence length="213" mass="23635">MRSLEWRHGEEGGIDCVSGEQATRWGAGGVPQGQEEGRRGAGEPRDQYVTRIDRGPNPPLIGRLTPILAAYWPAFCSAPPTVPRQPMAPPGQSEGTWSLTDQMSAQGLGAADWWFCGADKSGGSRPPARVRPYSCPHQFVPCRALPPVAVNPCLHATYRRKAGHARQGYLRKHRHDFLPSCALRRERRPSCASLDRHSEYPEGRPRTPYLLYT</sequence>
<dbReference type="EMBL" id="VSRR010056749">
    <property type="protein sequence ID" value="MPC81368.1"/>
    <property type="molecule type" value="Genomic_DNA"/>
</dbReference>
<feature type="region of interest" description="Disordered" evidence="1">
    <location>
        <begin position="23"/>
        <end position="54"/>
    </location>
</feature>
<proteinExistence type="predicted"/>
<gene>
    <name evidence="2" type="ORF">E2C01_075980</name>
</gene>